<dbReference type="EMBL" id="JAGZZP010000005">
    <property type="protein sequence ID" value="MBS6534883.1"/>
    <property type="molecule type" value="Genomic_DNA"/>
</dbReference>
<reference evidence="1" key="1">
    <citation type="submission" date="2021-02" db="EMBL/GenBank/DDBJ databases">
        <title>Infant gut strain persistence is associated with maternal origin, phylogeny, and functional potential including surface adhesion and iron acquisition.</title>
        <authorList>
            <person name="Lou Y.C."/>
        </authorList>
    </citation>
    <scope>NUCLEOTIDE SEQUENCE</scope>
    <source>
        <strain evidence="1">L3_060_052G1_dasL3_060_052G1_concoct_1</strain>
    </source>
</reference>
<accession>A0A943SMP2</accession>
<gene>
    <name evidence="1" type="ORF">KH327_03535</name>
</gene>
<evidence type="ECO:0000313" key="1">
    <source>
        <dbReference type="EMBL" id="MBS6534883.1"/>
    </source>
</evidence>
<organism evidence="1 2">
    <name type="scientific">Peptoniphilus harei</name>
    <dbReference type="NCBI Taxonomy" id="54005"/>
    <lineage>
        <taxon>Bacteria</taxon>
        <taxon>Bacillati</taxon>
        <taxon>Bacillota</taxon>
        <taxon>Tissierellia</taxon>
        <taxon>Tissierellales</taxon>
        <taxon>Peptoniphilaceae</taxon>
        <taxon>Peptoniphilus</taxon>
    </lineage>
</organism>
<evidence type="ECO:0000313" key="2">
    <source>
        <dbReference type="Proteomes" id="UP000748991"/>
    </source>
</evidence>
<name>A0A943SMP2_9FIRM</name>
<dbReference type="Proteomes" id="UP000748991">
    <property type="component" value="Unassembled WGS sequence"/>
</dbReference>
<comment type="caution">
    <text evidence="1">The sequence shown here is derived from an EMBL/GenBank/DDBJ whole genome shotgun (WGS) entry which is preliminary data.</text>
</comment>
<dbReference type="AlphaFoldDB" id="A0A943SMP2"/>
<dbReference type="RefSeq" id="WP_278637346.1">
    <property type="nucleotide sequence ID" value="NZ_JAGZZP010000005.1"/>
</dbReference>
<sequence>MVALEKLIDNKNVVAYQVEGLEKRDVVAIKEKSGLKGLKQIIGSDAASIKPSEAGKDYLGDLVGKTLKVTVYLEKDGVTAEDTYTLVFEELV</sequence>
<proteinExistence type="predicted"/>
<protein>
    <submittedName>
        <fullName evidence="1">Uncharacterized protein</fullName>
    </submittedName>
</protein>